<dbReference type="RefSeq" id="WP_047963319.1">
    <property type="nucleotide sequence ID" value="NZ_CAWMBG010000064.1"/>
</dbReference>
<dbReference type="InterPro" id="IPR036397">
    <property type="entry name" value="RNaseH_sf"/>
</dbReference>
<dbReference type="STRING" id="880157.AB204_10505"/>
<dbReference type="PATRIC" id="fig|880157.4.peg.2223"/>
<dbReference type="Proteomes" id="UP000036277">
    <property type="component" value="Unassembled WGS sequence"/>
</dbReference>
<gene>
    <name evidence="1" type="ORF">AB204_10505</name>
</gene>
<name>A0A0J5FS74_9GAMM</name>
<dbReference type="EMBL" id="LFCV01000064">
    <property type="protein sequence ID" value="KMJ45121.1"/>
    <property type="molecule type" value="Genomic_DNA"/>
</dbReference>
<accession>A0A0J5FS74</accession>
<keyword evidence="2" id="KW-1185">Reference proteome</keyword>
<protein>
    <submittedName>
        <fullName evidence="1">Uncharacterized protein</fullName>
    </submittedName>
</protein>
<comment type="caution">
    <text evidence="1">The sequence shown here is derived from an EMBL/GenBank/DDBJ whole genome shotgun (WGS) entry which is preliminary data.</text>
</comment>
<evidence type="ECO:0000313" key="2">
    <source>
        <dbReference type="Proteomes" id="UP000036277"/>
    </source>
</evidence>
<dbReference type="OrthoDB" id="8444967at2"/>
<sequence length="190" mass="21065">MNKIIKVVGIDPSLSNFGIVSGELDIRNNTVVKIERMELTQTESGDTKKSVRVNSDDLRRASEIWKKAKPIIEQAQLIFCELPVGSQSSRAQTSYGICIGVLACIDKPLIQVTPIEIKKFVAGKKTTTKEEIIAWATQKHPEAPWLTRKEKGEVKLVNKNEHLADAIAAIHTGMQTDQYRQVASVLSSLI</sequence>
<reference evidence="1 2" key="1">
    <citation type="submission" date="2015-06" db="EMBL/GenBank/DDBJ databases">
        <title>Draft Whole-Genome Sequence of the Entomopathogenic Bacterium Xenorhabdus khoisanae.</title>
        <authorList>
            <person name="Naidoo S."/>
            <person name="Featherston J."/>
            <person name="Gray V.M."/>
        </authorList>
    </citation>
    <scope>NUCLEOTIDE SEQUENCE [LARGE SCALE GENOMIC DNA]</scope>
    <source>
        <strain evidence="1 2">MCB</strain>
    </source>
</reference>
<dbReference type="GO" id="GO:0003676">
    <property type="term" value="F:nucleic acid binding"/>
    <property type="evidence" value="ECO:0007669"/>
    <property type="project" value="InterPro"/>
</dbReference>
<evidence type="ECO:0000313" key="1">
    <source>
        <dbReference type="EMBL" id="KMJ45121.1"/>
    </source>
</evidence>
<proteinExistence type="predicted"/>
<dbReference type="AlphaFoldDB" id="A0A0J5FS74"/>
<dbReference type="Gene3D" id="3.30.420.10">
    <property type="entry name" value="Ribonuclease H-like superfamily/Ribonuclease H"/>
    <property type="match status" value="1"/>
</dbReference>
<dbReference type="InterPro" id="IPR012337">
    <property type="entry name" value="RNaseH-like_sf"/>
</dbReference>
<organism evidence="1 2">
    <name type="scientific">Xenorhabdus khoisanae</name>
    <dbReference type="NCBI Taxonomy" id="880157"/>
    <lineage>
        <taxon>Bacteria</taxon>
        <taxon>Pseudomonadati</taxon>
        <taxon>Pseudomonadota</taxon>
        <taxon>Gammaproteobacteria</taxon>
        <taxon>Enterobacterales</taxon>
        <taxon>Morganellaceae</taxon>
        <taxon>Xenorhabdus</taxon>
    </lineage>
</organism>
<dbReference type="SUPFAM" id="SSF53098">
    <property type="entry name" value="Ribonuclease H-like"/>
    <property type="match status" value="1"/>
</dbReference>